<gene>
    <name evidence="1" type="ORF">NCTC11532_03151</name>
</gene>
<name>A0A378P452_9GAMM</name>
<protein>
    <submittedName>
        <fullName evidence="1">Conjugative transfer relaxase protein TraI</fullName>
    </submittedName>
</protein>
<sequence>MEKTVEIAIPLHQKDFNDVNKSSGVQGVVDILNKATNVDKFIGCPNKIDMNQDQIKKCLESISRQMNLELPENKNNPIEKLKTLQREEMEIY</sequence>
<dbReference type="AlphaFoldDB" id="A0A378P452"/>
<dbReference type="RefSeq" id="WP_244913854.1">
    <property type="nucleotide sequence ID" value="NZ_UGPB01000002.1"/>
</dbReference>
<keyword evidence="2" id="KW-1185">Reference proteome</keyword>
<evidence type="ECO:0000313" key="2">
    <source>
        <dbReference type="Proteomes" id="UP000255297"/>
    </source>
</evidence>
<organism evidence="1 2">
    <name type="scientific">Legionella wadsworthii</name>
    <dbReference type="NCBI Taxonomy" id="28088"/>
    <lineage>
        <taxon>Bacteria</taxon>
        <taxon>Pseudomonadati</taxon>
        <taxon>Pseudomonadota</taxon>
        <taxon>Gammaproteobacteria</taxon>
        <taxon>Legionellales</taxon>
        <taxon>Legionellaceae</taxon>
        <taxon>Legionella</taxon>
    </lineage>
</organism>
<proteinExistence type="predicted"/>
<reference evidence="1 2" key="1">
    <citation type="submission" date="2018-06" db="EMBL/GenBank/DDBJ databases">
        <authorList>
            <consortium name="Pathogen Informatics"/>
            <person name="Doyle S."/>
        </authorList>
    </citation>
    <scope>NUCLEOTIDE SEQUENCE [LARGE SCALE GENOMIC DNA]</scope>
    <source>
        <strain evidence="1 2">NCTC11532</strain>
    </source>
</reference>
<accession>A0A378P452</accession>
<dbReference type="Proteomes" id="UP000255297">
    <property type="component" value="Unassembled WGS sequence"/>
</dbReference>
<dbReference type="EMBL" id="UGPB01000002">
    <property type="protein sequence ID" value="STY78891.1"/>
    <property type="molecule type" value="Genomic_DNA"/>
</dbReference>
<evidence type="ECO:0000313" key="1">
    <source>
        <dbReference type="EMBL" id="STY78891.1"/>
    </source>
</evidence>